<dbReference type="InterPro" id="IPR048289">
    <property type="entry name" value="RRM2_NsCP33-like"/>
</dbReference>
<accession>A0A1F4V365</accession>
<proteinExistence type="predicted"/>
<dbReference type="GO" id="GO:0003723">
    <property type="term" value="F:RNA binding"/>
    <property type="evidence" value="ECO:0007669"/>
    <property type="project" value="UniProtKB-KW"/>
</dbReference>
<comment type="caution">
    <text evidence="3">The sequence shown here is derived from an EMBL/GenBank/DDBJ whole genome shotgun (WGS) entry which is preliminary data.</text>
</comment>
<sequence length="88" mass="9961">MNLVKKLYVGNLPYTVTDDQLREFFLKAGEVLSAVVILDKHTRRSKGFGFVEMADDEAATSAIQMFHGKEMDGRTLVVNEARPREDSR</sequence>
<reference evidence="3 4" key="1">
    <citation type="journal article" date="2016" name="Nat. Commun.">
        <title>Thousands of microbial genomes shed light on interconnected biogeochemical processes in an aquifer system.</title>
        <authorList>
            <person name="Anantharaman K."/>
            <person name="Brown C.T."/>
            <person name="Hug L.A."/>
            <person name="Sharon I."/>
            <person name="Castelle C.J."/>
            <person name="Probst A.J."/>
            <person name="Thomas B.C."/>
            <person name="Singh A."/>
            <person name="Wilkins M.J."/>
            <person name="Karaoz U."/>
            <person name="Brodie E.L."/>
            <person name="Williams K.H."/>
            <person name="Hubbard S.S."/>
            <person name="Banfield J.F."/>
        </authorList>
    </citation>
    <scope>NUCLEOTIDE SEQUENCE [LARGE SCALE GENOMIC DNA]</scope>
</reference>
<dbReference type="InterPro" id="IPR035979">
    <property type="entry name" value="RBD_domain_sf"/>
</dbReference>
<evidence type="ECO:0000259" key="2">
    <source>
        <dbReference type="PROSITE" id="PS50102"/>
    </source>
</evidence>
<keyword evidence="1" id="KW-0694">RNA-binding</keyword>
<protein>
    <submittedName>
        <fullName evidence="3">RNA-binding protein</fullName>
    </submittedName>
</protein>
<dbReference type="SMART" id="SM00360">
    <property type="entry name" value="RRM"/>
    <property type="match status" value="1"/>
</dbReference>
<dbReference type="AlphaFoldDB" id="A0A1F4V365"/>
<dbReference type="EMBL" id="MEVH01000015">
    <property type="protein sequence ID" value="OGC51676.1"/>
    <property type="molecule type" value="Genomic_DNA"/>
</dbReference>
<dbReference type="InterPro" id="IPR052462">
    <property type="entry name" value="SLIRP/GR-RBP-like"/>
</dbReference>
<dbReference type="SUPFAM" id="SSF54928">
    <property type="entry name" value="RNA-binding domain, RBD"/>
    <property type="match status" value="1"/>
</dbReference>
<evidence type="ECO:0000313" key="4">
    <source>
        <dbReference type="Proteomes" id="UP000178771"/>
    </source>
</evidence>
<gene>
    <name evidence="3" type="ORF">A2982_03320</name>
</gene>
<dbReference type="InterPro" id="IPR012677">
    <property type="entry name" value="Nucleotide-bd_a/b_plait_sf"/>
</dbReference>
<dbReference type="CDD" id="cd21608">
    <property type="entry name" value="RRM2_NsCP33_like"/>
    <property type="match status" value="1"/>
</dbReference>
<dbReference type="InterPro" id="IPR000504">
    <property type="entry name" value="RRM_dom"/>
</dbReference>
<organism evidence="3 4">
    <name type="scientific">candidate division WWE3 bacterium RIFCSPLOWO2_01_FULL_39_13</name>
    <dbReference type="NCBI Taxonomy" id="1802624"/>
    <lineage>
        <taxon>Bacteria</taxon>
        <taxon>Katanobacteria</taxon>
    </lineage>
</organism>
<dbReference type="Pfam" id="PF00076">
    <property type="entry name" value="RRM_1"/>
    <property type="match status" value="1"/>
</dbReference>
<evidence type="ECO:0000256" key="1">
    <source>
        <dbReference type="ARBA" id="ARBA00022884"/>
    </source>
</evidence>
<dbReference type="STRING" id="1802624.A2982_03320"/>
<dbReference type="PROSITE" id="PS50102">
    <property type="entry name" value="RRM"/>
    <property type="match status" value="1"/>
</dbReference>
<evidence type="ECO:0000313" key="3">
    <source>
        <dbReference type="EMBL" id="OGC51676.1"/>
    </source>
</evidence>
<dbReference type="Proteomes" id="UP000178771">
    <property type="component" value="Unassembled WGS sequence"/>
</dbReference>
<dbReference type="PANTHER" id="PTHR48027">
    <property type="entry name" value="HETEROGENEOUS NUCLEAR RIBONUCLEOPROTEIN 87F-RELATED"/>
    <property type="match status" value="1"/>
</dbReference>
<name>A0A1F4V365_UNCKA</name>
<dbReference type="Gene3D" id="3.30.70.330">
    <property type="match status" value="1"/>
</dbReference>
<feature type="domain" description="RRM" evidence="2">
    <location>
        <begin position="5"/>
        <end position="83"/>
    </location>
</feature>